<dbReference type="Gene3D" id="2.20.25.240">
    <property type="match status" value="1"/>
</dbReference>
<organism evidence="5 6">
    <name type="scientific">Pararge aegeria aegeria</name>
    <dbReference type="NCBI Taxonomy" id="348720"/>
    <lineage>
        <taxon>Eukaryota</taxon>
        <taxon>Metazoa</taxon>
        <taxon>Ecdysozoa</taxon>
        <taxon>Arthropoda</taxon>
        <taxon>Hexapoda</taxon>
        <taxon>Insecta</taxon>
        <taxon>Pterygota</taxon>
        <taxon>Neoptera</taxon>
        <taxon>Endopterygota</taxon>
        <taxon>Lepidoptera</taxon>
        <taxon>Glossata</taxon>
        <taxon>Ditrysia</taxon>
        <taxon>Papilionoidea</taxon>
        <taxon>Nymphalidae</taxon>
        <taxon>Satyrinae</taxon>
        <taxon>Satyrini</taxon>
        <taxon>Parargina</taxon>
        <taxon>Pararge</taxon>
    </lineage>
</organism>
<feature type="domain" description="FLYWCH-type" evidence="4">
    <location>
        <begin position="41"/>
        <end position="100"/>
    </location>
</feature>
<evidence type="ECO:0000259" key="4">
    <source>
        <dbReference type="Pfam" id="PF04500"/>
    </source>
</evidence>
<keyword evidence="1" id="KW-0479">Metal-binding</keyword>
<reference evidence="5" key="1">
    <citation type="submission" date="2022-03" db="EMBL/GenBank/DDBJ databases">
        <authorList>
            <person name="Lindestad O."/>
        </authorList>
    </citation>
    <scope>NUCLEOTIDE SEQUENCE</scope>
</reference>
<proteinExistence type="predicted"/>
<dbReference type="EMBL" id="CAKXAJ010026408">
    <property type="protein sequence ID" value="CAH2267966.1"/>
    <property type="molecule type" value="Genomic_DNA"/>
</dbReference>
<keyword evidence="2" id="KW-0863">Zinc-finger</keyword>
<evidence type="ECO:0000256" key="2">
    <source>
        <dbReference type="ARBA" id="ARBA00022771"/>
    </source>
</evidence>
<comment type="caution">
    <text evidence="5">The sequence shown here is derived from an EMBL/GenBank/DDBJ whole genome shotgun (WGS) entry which is preliminary data.</text>
</comment>
<evidence type="ECO:0000256" key="1">
    <source>
        <dbReference type="ARBA" id="ARBA00022723"/>
    </source>
</evidence>
<dbReference type="OrthoDB" id="7739108at2759"/>
<keyword evidence="3" id="KW-0862">Zinc</keyword>
<sequence length="132" mass="15056">MAMIKVCQLMRCTGFMEKTYFDKLNQLEPITPPSETARYIQLASGTKLLLYKKFTFSRSGKTRGGGSRFTCSCALSKSCKAHVHVDKDNHITSASAEHSHEPLKYMSTPEGYVRINPKFPYHFDVQHEVFED</sequence>
<name>A0A8S4SMZ5_9NEOP</name>
<evidence type="ECO:0000313" key="6">
    <source>
        <dbReference type="Proteomes" id="UP000838756"/>
    </source>
</evidence>
<accession>A0A8S4SMZ5</accession>
<keyword evidence="6" id="KW-1185">Reference proteome</keyword>
<dbReference type="GO" id="GO:0008270">
    <property type="term" value="F:zinc ion binding"/>
    <property type="evidence" value="ECO:0007669"/>
    <property type="project" value="UniProtKB-KW"/>
</dbReference>
<dbReference type="AlphaFoldDB" id="A0A8S4SMZ5"/>
<gene>
    <name evidence="5" type="primary">jg8417</name>
    <name evidence="5" type="ORF">PAEG_LOCUS26435</name>
</gene>
<evidence type="ECO:0000313" key="5">
    <source>
        <dbReference type="EMBL" id="CAH2267966.1"/>
    </source>
</evidence>
<evidence type="ECO:0000256" key="3">
    <source>
        <dbReference type="ARBA" id="ARBA00022833"/>
    </source>
</evidence>
<dbReference type="Pfam" id="PF04500">
    <property type="entry name" value="FLYWCH"/>
    <property type="match status" value="1"/>
</dbReference>
<protein>
    <submittedName>
        <fullName evidence="5">Jg8417 protein</fullName>
    </submittedName>
</protein>
<dbReference type="InterPro" id="IPR007588">
    <property type="entry name" value="Znf_FLYWCH"/>
</dbReference>
<dbReference type="Proteomes" id="UP000838756">
    <property type="component" value="Unassembled WGS sequence"/>
</dbReference>